<sequence>MLAKPKHHHLYPFAVFLSTFTSLKNLPLNVATFKLPKHNIRPTAFLFTFLSCSATRGTPHRAHNRHMMLSIWAVWDLCCSSEASVSGLQSH</sequence>
<dbReference type="AlphaFoldDB" id="A0A484N0K1"/>
<gene>
    <name evidence="1" type="ORF">CCAM_LOCUS35350</name>
</gene>
<organism evidence="1 2">
    <name type="scientific">Cuscuta campestris</name>
    <dbReference type="NCBI Taxonomy" id="132261"/>
    <lineage>
        <taxon>Eukaryota</taxon>
        <taxon>Viridiplantae</taxon>
        <taxon>Streptophyta</taxon>
        <taxon>Embryophyta</taxon>
        <taxon>Tracheophyta</taxon>
        <taxon>Spermatophyta</taxon>
        <taxon>Magnoliopsida</taxon>
        <taxon>eudicotyledons</taxon>
        <taxon>Gunneridae</taxon>
        <taxon>Pentapetalae</taxon>
        <taxon>asterids</taxon>
        <taxon>lamiids</taxon>
        <taxon>Solanales</taxon>
        <taxon>Convolvulaceae</taxon>
        <taxon>Cuscuteae</taxon>
        <taxon>Cuscuta</taxon>
        <taxon>Cuscuta subgen. Grammica</taxon>
        <taxon>Cuscuta sect. Cleistogrammica</taxon>
    </lineage>
</organism>
<keyword evidence="2" id="KW-1185">Reference proteome</keyword>
<name>A0A484N0K1_9ASTE</name>
<evidence type="ECO:0000313" key="1">
    <source>
        <dbReference type="EMBL" id="VFQ93574.1"/>
    </source>
</evidence>
<evidence type="ECO:0000313" key="2">
    <source>
        <dbReference type="Proteomes" id="UP000595140"/>
    </source>
</evidence>
<dbReference type="EMBL" id="OOIL02004928">
    <property type="protein sequence ID" value="VFQ93574.1"/>
    <property type="molecule type" value="Genomic_DNA"/>
</dbReference>
<proteinExistence type="predicted"/>
<accession>A0A484N0K1</accession>
<reference evidence="1 2" key="1">
    <citation type="submission" date="2018-04" db="EMBL/GenBank/DDBJ databases">
        <authorList>
            <person name="Vogel A."/>
        </authorList>
    </citation>
    <scope>NUCLEOTIDE SEQUENCE [LARGE SCALE GENOMIC DNA]</scope>
</reference>
<protein>
    <submittedName>
        <fullName evidence="1">Uncharacterized protein</fullName>
    </submittedName>
</protein>
<dbReference type="Proteomes" id="UP000595140">
    <property type="component" value="Unassembled WGS sequence"/>
</dbReference>